<protein>
    <recommendedName>
        <fullName evidence="4">dolichyl-phosphate beta-glucosyltransferase</fullName>
        <ecNumber evidence="4">2.4.1.117</ecNumber>
    </recommendedName>
</protein>
<keyword evidence="10" id="KW-1133">Transmembrane helix</keyword>
<evidence type="ECO:0000256" key="4">
    <source>
        <dbReference type="ARBA" id="ARBA00012583"/>
    </source>
</evidence>
<dbReference type="Proteomes" id="UP000460272">
    <property type="component" value="Unassembled WGS sequence"/>
</dbReference>
<keyword evidence="15" id="KW-1185">Reference proteome</keyword>
<comment type="similarity">
    <text evidence="3">Belongs to the glycosyltransferase 2 family.</text>
</comment>
<evidence type="ECO:0000256" key="12">
    <source>
        <dbReference type="ARBA" id="ARBA00045097"/>
    </source>
</evidence>
<evidence type="ECO:0000256" key="2">
    <source>
        <dbReference type="ARBA" id="ARBA00004922"/>
    </source>
</evidence>
<dbReference type="EC" id="2.4.1.117" evidence="4"/>
<dbReference type="EMBL" id="RPFW01000008">
    <property type="protein sequence ID" value="TVZ00808.1"/>
    <property type="molecule type" value="Genomic_DNA"/>
</dbReference>
<comment type="caution">
    <text evidence="14">The sequence shown here is derived from an EMBL/GenBank/DDBJ whole genome shotgun (WGS) entry which is preliminary data.</text>
</comment>
<dbReference type="PANTHER" id="PTHR10859:SF91">
    <property type="entry name" value="DOLICHYL-PHOSPHATE BETA-GLUCOSYLTRANSFERASE"/>
    <property type="match status" value="1"/>
</dbReference>
<keyword evidence="6 14" id="KW-0808">Transferase</keyword>
<dbReference type="OrthoDB" id="2369748at2"/>
<reference evidence="14 15" key="1">
    <citation type="submission" date="2018-11" db="EMBL/GenBank/DDBJ databases">
        <title>Trebonia kvetii gen.nov., sp.nov., a novel acidophilic actinobacterium, and proposal of the new actinobacterial family Treboniaceae fam. nov.</title>
        <authorList>
            <person name="Rapoport D."/>
            <person name="Sagova-Mareckova M."/>
            <person name="Sedlacek I."/>
            <person name="Provaznik J."/>
            <person name="Kralova S."/>
            <person name="Pavlinic D."/>
            <person name="Benes V."/>
            <person name="Kopecky J."/>
        </authorList>
    </citation>
    <scope>NUCLEOTIDE SEQUENCE [LARGE SCALE GENOMIC DNA]</scope>
    <source>
        <strain evidence="14 15">15Tr583</strain>
    </source>
</reference>
<gene>
    <name evidence="14" type="ORF">EAS64_36265</name>
</gene>
<dbReference type="PANTHER" id="PTHR10859">
    <property type="entry name" value="GLYCOSYL TRANSFERASE"/>
    <property type="match status" value="1"/>
</dbReference>
<evidence type="ECO:0000256" key="9">
    <source>
        <dbReference type="ARBA" id="ARBA00022968"/>
    </source>
</evidence>
<keyword evidence="5" id="KW-0328">Glycosyltransferase</keyword>
<dbReference type="InterPro" id="IPR035518">
    <property type="entry name" value="DPG_synthase"/>
</dbReference>
<dbReference type="Pfam" id="PF00535">
    <property type="entry name" value="Glycos_transf_2"/>
    <property type="match status" value="1"/>
</dbReference>
<accession>A0A6P2BPN3</accession>
<dbReference type="InterPro" id="IPR001173">
    <property type="entry name" value="Glyco_trans_2-like"/>
</dbReference>
<evidence type="ECO:0000256" key="8">
    <source>
        <dbReference type="ARBA" id="ARBA00022824"/>
    </source>
</evidence>
<evidence type="ECO:0000256" key="5">
    <source>
        <dbReference type="ARBA" id="ARBA00022676"/>
    </source>
</evidence>
<keyword evidence="7" id="KW-0812">Transmembrane</keyword>
<evidence type="ECO:0000256" key="10">
    <source>
        <dbReference type="ARBA" id="ARBA00022989"/>
    </source>
</evidence>
<evidence type="ECO:0000256" key="11">
    <source>
        <dbReference type="ARBA" id="ARBA00023136"/>
    </source>
</evidence>
<evidence type="ECO:0000256" key="1">
    <source>
        <dbReference type="ARBA" id="ARBA00004389"/>
    </source>
</evidence>
<evidence type="ECO:0000256" key="3">
    <source>
        <dbReference type="ARBA" id="ARBA00006739"/>
    </source>
</evidence>
<dbReference type="GO" id="GO:0004581">
    <property type="term" value="F:dolichyl-phosphate beta-glucosyltransferase activity"/>
    <property type="evidence" value="ECO:0007669"/>
    <property type="project" value="UniProtKB-EC"/>
</dbReference>
<dbReference type="RefSeq" id="WP_145860568.1">
    <property type="nucleotide sequence ID" value="NZ_RPFW01000008.1"/>
</dbReference>
<dbReference type="AlphaFoldDB" id="A0A6P2BPN3"/>
<name>A0A6P2BPN3_9ACTN</name>
<dbReference type="CDD" id="cd04188">
    <property type="entry name" value="DPG_synthase"/>
    <property type="match status" value="1"/>
</dbReference>
<comment type="catalytic activity">
    <reaction evidence="12">
        <text>a di-trans,poly-cis-dolichyl phosphate + UDP-alpha-D-glucose = a di-trans,poly-cis-dolichyl beta-D-glucosyl phosphate + UDP</text>
        <dbReference type="Rhea" id="RHEA:15401"/>
        <dbReference type="Rhea" id="RHEA-COMP:19498"/>
        <dbReference type="Rhea" id="RHEA-COMP:19502"/>
        <dbReference type="ChEBI" id="CHEBI:57525"/>
        <dbReference type="ChEBI" id="CHEBI:57683"/>
        <dbReference type="ChEBI" id="CHEBI:58223"/>
        <dbReference type="ChEBI" id="CHEBI:58885"/>
        <dbReference type="EC" id="2.4.1.117"/>
    </reaction>
    <physiologicalReaction direction="left-to-right" evidence="12">
        <dbReference type="Rhea" id="RHEA:15402"/>
    </physiologicalReaction>
</comment>
<evidence type="ECO:0000256" key="6">
    <source>
        <dbReference type="ARBA" id="ARBA00022679"/>
    </source>
</evidence>
<evidence type="ECO:0000259" key="13">
    <source>
        <dbReference type="Pfam" id="PF00535"/>
    </source>
</evidence>
<dbReference type="InterPro" id="IPR029044">
    <property type="entry name" value="Nucleotide-diphossugar_trans"/>
</dbReference>
<evidence type="ECO:0000256" key="7">
    <source>
        <dbReference type="ARBA" id="ARBA00022692"/>
    </source>
</evidence>
<evidence type="ECO:0000313" key="14">
    <source>
        <dbReference type="EMBL" id="TVZ00808.1"/>
    </source>
</evidence>
<dbReference type="Gene3D" id="3.90.550.10">
    <property type="entry name" value="Spore Coat Polysaccharide Biosynthesis Protein SpsA, Chain A"/>
    <property type="match status" value="1"/>
</dbReference>
<organism evidence="14 15">
    <name type="scientific">Trebonia kvetii</name>
    <dbReference type="NCBI Taxonomy" id="2480626"/>
    <lineage>
        <taxon>Bacteria</taxon>
        <taxon>Bacillati</taxon>
        <taxon>Actinomycetota</taxon>
        <taxon>Actinomycetes</taxon>
        <taxon>Streptosporangiales</taxon>
        <taxon>Treboniaceae</taxon>
        <taxon>Trebonia</taxon>
    </lineage>
</organism>
<keyword evidence="9" id="KW-0735">Signal-anchor</keyword>
<keyword evidence="8" id="KW-0256">Endoplasmic reticulum</keyword>
<dbReference type="GO" id="GO:0006487">
    <property type="term" value="P:protein N-linked glycosylation"/>
    <property type="evidence" value="ECO:0007669"/>
    <property type="project" value="TreeGrafter"/>
</dbReference>
<comment type="pathway">
    <text evidence="2">Protein modification; protein glycosylation.</text>
</comment>
<keyword evidence="11" id="KW-0472">Membrane</keyword>
<evidence type="ECO:0000313" key="15">
    <source>
        <dbReference type="Proteomes" id="UP000460272"/>
    </source>
</evidence>
<dbReference type="SUPFAM" id="SSF53448">
    <property type="entry name" value="Nucleotide-diphospho-sugar transferases"/>
    <property type="match status" value="1"/>
</dbReference>
<feature type="domain" description="Glycosyltransferase 2-like" evidence="13">
    <location>
        <begin position="15"/>
        <end position="181"/>
    </location>
</feature>
<proteinExistence type="inferred from homology"/>
<sequence>MGHPSPLAGGTQVEIVVPVRNEERELTDHVTRLLGYLESSFPCSWLVTVADNGSTDATWTRAQDLAAAHPGEVRAVHLDLPGRGRALHAAWLASDADVVAYMDVDLSTDLRALFPLVAPLLSGHSDVAIGSRLARGARVARGLKREIISRGYNLLLRMILRVRFSDAQCGFKAVRSDAARALLPLVADRSWFFDTELLVLAERSGLRIHEVPVDWTDSADSRVNILATALADLRGIWRLRWGLLTGSLRVPALGAARPVLLDETIGGSAR</sequence>
<comment type="subcellular location">
    <subcellularLocation>
        <location evidence="1">Endoplasmic reticulum membrane</location>
        <topology evidence="1">Single-pass membrane protein</topology>
    </subcellularLocation>
</comment>